<feature type="transmembrane region" description="Helical" evidence="5">
    <location>
        <begin position="7"/>
        <end position="35"/>
    </location>
</feature>
<evidence type="ECO:0000313" key="7">
    <source>
        <dbReference type="EMBL" id="ADY36301.1"/>
    </source>
</evidence>
<organism evidence="7 8">
    <name type="scientific">Phocaeicola salanitronis (strain DSM 18170 / JCM 13657 / CCUG 60908 / BL78)</name>
    <name type="common">Bacteroides salanitronis</name>
    <dbReference type="NCBI Taxonomy" id="667015"/>
    <lineage>
        <taxon>Bacteria</taxon>
        <taxon>Pseudomonadati</taxon>
        <taxon>Bacteroidota</taxon>
        <taxon>Bacteroidia</taxon>
        <taxon>Bacteroidales</taxon>
        <taxon>Bacteroidaceae</taxon>
        <taxon>Phocaeicola</taxon>
    </lineage>
</organism>
<feature type="domain" description="O-antigen ligase-related" evidence="6">
    <location>
        <begin position="234"/>
        <end position="388"/>
    </location>
</feature>
<protein>
    <recommendedName>
        <fullName evidence="6">O-antigen ligase-related domain-containing protein</fullName>
    </recommendedName>
</protein>
<reference evidence="7 8" key="1">
    <citation type="journal article" date="2011" name="Stand. Genomic Sci.">
        <title>Complete genome sequence of Bacteroides salanitronis type strain (BL78).</title>
        <authorList>
            <person name="Gronow S."/>
            <person name="Held B."/>
            <person name="Lucas S."/>
            <person name="Lapidus A."/>
            <person name="Del Rio T.G."/>
            <person name="Nolan M."/>
            <person name="Tice H."/>
            <person name="Deshpande S."/>
            <person name="Cheng J.F."/>
            <person name="Pitluck S."/>
            <person name="Liolios K."/>
            <person name="Pagani I."/>
            <person name="Ivanova N."/>
            <person name="Mavromatis K."/>
            <person name="Pati A."/>
            <person name="Tapia R."/>
            <person name="Han C."/>
            <person name="Goodwin L."/>
            <person name="Chen A."/>
            <person name="Palaniappan K."/>
            <person name="Land M."/>
            <person name="Hauser L."/>
            <person name="Chang Y.J."/>
            <person name="Jeffries C.D."/>
            <person name="Brambilla E.M."/>
            <person name="Rohde M."/>
            <person name="Goker M."/>
            <person name="Detter J.C."/>
            <person name="Woyke T."/>
            <person name="Bristow J."/>
            <person name="Markowitz V."/>
            <person name="Hugenholtz P."/>
            <person name="Kyrpides N.C."/>
            <person name="Klenk H.P."/>
            <person name="Eisen J.A."/>
        </authorList>
    </citation>
    <scope>NUCLEOTIDE SEQUENCE [LARGE SCALE GENOMIC DNA]</scope>
    <source>
        <strain evidence="7 8">DSM 18170</strain>
    </source>
</reference>
<evidence type="ECO:0000256" key="5">
    <source>
        <dbReference type="SAM" id="Phobius"/>
    </source>
</evidence>
<dbReference type="GO" id="GO:0016020">
    <property type="term" value="C:membrane"/>
    <property type="evidence" value="ECO:0007669"/>
    <property type="project" value="UniProtKB-SubCell"/>
</dbReference>
<feature type="transmembrane region" description="Helical" evidence="5">
    <location>
        <begin position="404"/>
        <end position="424"/>
    </location>
</feature>
<dbReference type="OrthoDB" id="1496285at2"/>
<dbReference type="KEGG" id="bsa:Bacsa_1741"/>
<dbReference type="AlphaFoldDB" id="F0R173"/>
<evidence type="ECO:0000256" key="4">
    <source>
        <dbReference type="ARBA" id="ARBA00023136"/>
    </source>
</evidence>
<dbReference type="PANTHER" id="PTHR37422:SF13">
    <property type="entry name" value="LIPOPOLYSACCHARIDE BIOSYNTHESIS PROTEIN PA4999-RELATED"/>
    <property type="match status" value="1"/>
</dbReference>
<dbReference type="InterPro" id="IPR007016">
    <property type="entry name" value="O-antigen_ligase-rel_domated"/>
</dbReference>
<feature type="transmembrane region" description="Helical" evidence="5">
    <location>
        <begin position="87"/>
        <end position="106"/>
    </location>
</feature>
<accession>F0R173</accession>
<keyword evidence="8" id="KW-1185">Reference proteome</keyword>
<evidence type="ECO:0000256" key="1">
    <source>
        <dbReference type="ARBA" id="ARBA00004141"/>
    </source>
</evidence>
<proteinExistence type="predicted"/>
<dbReference type="Proteomes" id="UP000007486">
    <property type="component" value="Chromosome"/>
</dbReference>
<comment type="subcellular location">
    <subcellularLocation>
        <location evidence="1">Membrane</location>
        <topology evidence="1">Multi-pass membrane protein</topology>
    </subcellularLocation>
</comment>
<dbReference type="eggNOG" id="ENOG5033SEU">
    <property type="taxonomic scope" value="Bacteria"/>
</dbReference>
<dbReference type="Pfam" id="PF04932">
    <property type="entry name" value="Wzy_C"/>
    <property type="match status" value="1"/>
</dbReference>
<keyword evidence="4 5" id="KW-0472">Membrane</keyword>
<feature type="transmembrane region" description="Helical" evidence="5">
    <location>
        <begin position="269"/>
        <end position="287"/>
    </location>
</feature>
<gene>
    <name evidence="7" type="ordered locus">Bacsa_1741</name>
</gene>
<keyword evidence="3 5" id="KW-1133">Transmembrane helix</keyword>
<feature type="transmembrane region" description="Helical" evidence="5">
    <location>
        <begin position="47"/>
        <end position="67"/>
    </location>
</feature>
<sequence length="455" mass="53324">MTVILKVFIAVYLVIFLIVTRYSCKNGIIFFWASLFIVPSLLLLNTYIISFINVYLLQIIIISISFVLHKEYRKALFSFFYNNKKPILTLIIAYISIIIFSSTVPLNHQICNLLQELLEISIIVESLIVAQKNNLFVRKLCIVLSILILCNIVYSFVCEIFLRTNFAGTPLYLLMGQEDNAYYTDMINMQRGIMDFRLQSIFAHPLSLGQYFLLLVPIFLCKSRMLNERFRWFMIILLSIGIFLSGTRGALFPLILIVGLFLMKEKIRFVYKLILTLPFLIVLYTFMPLNFQRDIDKYFTSFATYIQFWDDTKQSKSEIEGSSMSMRFEQFEAANDEIKDNPLFGKGRIYREYYQDHHNQLHPKLLGYESFVLLKLVEQGWIGLCMFILLIFYMYRIFKNTYCNVWILQLLFIAFFLSTLMTGIRPFSFLILGMSAVIVSNQKSLSSHYTNVKPL</sequence>
<dbReference type="STRING" id="667015.Bacsa_1741"/>
<feature type="transmembrane region" description="Helical" evidence="5">
    <location>
        <begin position="380"/>
        <end position="398"/>
    </location>
</feature>
<dbReference type="InterPro" id="IPR051533">
    <property type="entry name" value="WaaL-like"/>
</dbReference>
<dbReference type="HOGENOM" id="CLU_600860_0_0_10"/>
<feature type="transmembrane region" description="Helical" evidence="5">
    <location>
        <begin position="142"/>
        <end position="162"/>
    </location>
</feature>
<feature type="transmembrane region" description="Helical" evidence="5">
    <location>
        <begin position="232"/>
        <end position="263"/>
    </location>
</feature>
<keyword evidence="2 5" id="KW-0812">Transmembrane</keyword>
<evidence type="ECO:0000313" key="8">
    <source>
        <dbReference type="Proteomes" id="UP000007486"/>
    </source>
</evidence>
<dbReference type="EMBL" id="CP002530">
    <property type="protein sequence ID" value="ADY36301.1"/>
    <property type="molecule type" value="Genomic_DNA"/>
</dbReference>
<evidence type="ECO:0000259" key="6">
    <source>
        <dbReference type="Pfam" id="PF04932"/>
    </source>
</evidence>
<feature type="transmembrane region" description="Helical" evidence="5">
    <location>
        <begin position="201"/>
        <end position="220"/>
    </location>
</feature>
<evidence type="ECO:0000256" key="2">
    <source>
        <dbReference type="ARBA" id="ARBA00022692"/>
    </source>
</evidence>
<name>F0R173_PHOSB</name>
<dbReference type="PANTHER" id="PTHR37422">
    <property type="entry name" value="TEICHURONIC ACID BIOSYNTHESIS PROTEIN TUAE"/>
    <property type="match status" value="1"/>
</dbReference>
<evidence type="ECO:0000256" key="3">
    <source>
        <dbReference type="ARBA" id="ARBA00022989"/>
    </source>
</evidence>